<dbReference type="AlphaFoldDB" id="A0AAW7XGP4"/>
<evidence type="ECO:0000313" key="12">
    <source>
        <dbReference type="Proteomes" id="UP001177341"/>
    </source>
</evidence>
<dbReference type="Pfam" id="PF02472">
    <property type="entry name" value="ExbD"/>
    <property type="match status" value="1"/>
</dbReference>
<feature type="transmembrane region" description="Helical" evidence="8">
    <location>
        <begin position="12"/>
        <end position="32"/>
    </location>
</feature>
<dbReference type="GO" id="GO:0005886">
    <property type="term" value="C:plasma membrane"/>
    <property type="evidence" value="ECO:0007669"/>
    <property type="project" value="UniProtKB-SubCell"/>
</dbReference>
<dbReference type="GeneID" id="89457597"/>
<evidence type="ECO:0000256" key="2">
    <source>
        <dbReference type="ARBA" id="ARBA00005811"/>
    </source>
</evidence>
<keyword evidence="12" id="KW-1185">Reference proteome</keyword>
<accession>A0AAW7XGP4</accession>
<protein>
    <submittedName>
        <fullName evidence="9">Biopolymer transporter ExbD</fullName>
    </submittedName>
</protein>
<keyword evidence="3" id="KW-1003">Cell membrane</keyword>
<evidence type="ECO:0000256" key="7">
    <source>
        <dbReference type="RuleBase" id="RU003879"/>
    </source>
</evidence>
<comment type="subcellular location">
    <subcellularLocation>
        <location evidence="1">Cell membrane</location>
        <topology evidence="1">Single-pass membrane protein</topology>
    </subcellularLocation>
    <subcellularLocation>
        <location evidence="7">Cell membrane</location>
        <topology evidence="7">Single-pass type II membrane protein</topology>
    </subcellularLocation>
</comment>
<dbReference type="EMBL" id="JAUOPG010000004">
    <property type="protein sequence ID" value="MDO6453596.1"/>
    <property type="molecule type" value="Genomic_DNA"/>
</dbReference>
<evidence type="ECO:0000313" key="10">
    <source>
        <dbReference type="EMBL" id="MDP2522261.1"/>
    </source>
</evidence>
<proteinExistence type="inferred from homology"/>
<evidence type="ECO:0000256" key="5">
    <source>
        <dbReference type="ARBA" id="ARBA00022989"/>
    </source>
</evidence>
<evidence type="ECO:0000256" key="6">
    <source>
        <dbReference type="ARBA" id="ARBA00023136"/>
    </source>
</evidence>
<dbReference type="Proteomes" id="UP001177341">
    <property type="component" value="Unassembled WGS sequence"/>
</dbReference>
<evidence type="ECO:0000256" key="1">
    <source>
        <dbReference type="ARBA" id="ARBA00004162"/>
    </source>
</evidence>
<reference evidence="9" key="1">
    <citation type="submission" date="2023-07" db="EMBL/GenBank/DDBJ databases">
        <title>Genome content predicts the carbon catabolic preferences of heterotrophic bacteria.</title>
        <authorList>
            <person name="Gralka M."/>
        </authorList>
    </citation>
    <scope>NUCLEOTIDE SEQUENCE</scope>
    <source>
        <strain evidence="10">5G01</strain>
        <strain evidence="9">I2M16</strain>
    </source>
</reference>
<keyword evidence="7" id="KW-0813">Transport</keyword>
<sequence>MQLDQSAQRRRRAISLTPLIDVVFILLLFFMLSSNFMHWRQVNLSTATHAQPEQLDPKEIRVVRILDDQGALNFDGVELLLNNEAGLREQIASDPDAVYAIEVEEGIMTQTMITLLDTLKQLGATHVSLAGVLP</sequence>
<keyword evidence="4 7" id="KW-0812">Transmembrane</keyword>
<dbReference type="Proteomes" id="UP001169862">
    <property type="component" value="Unassembled WGS sequence"/>
</dbReference>
<evidence type="ECO:0000313" key="9">
    <source>
        <dbReference type="EMBL" id="MDO6453596.1"/>
    </source>
</evidence>
<gene>
    <name evidence="9" type="ORF">Q4490_08465</name>
    <name evidence="10" type="ORF">Q8W30_06705</name>
</gene>
<dbReference type="RefSeq" id="WP_075173097.1">
    <property type="nucleotide sequence ID" value="NZ_CAXHZV010000004.1"/>
</dbReference>
<evidence type="ECO:0000256" key="3">
    <source>
        <dbReference type="ARBA" id="ARBA00022475"/>
    </source>
</evidence>
<dbReference type="GO" id="GO:0022857">
    <property type="term" value="F:transmembrane transporter activity"/>
    <property type="evidence" value="ECO:0007669"/>
    <property type="project" value="InterPro"/>
</dbReference>
<dbReference type="PANTHER" id="PTHR30558:SF3">
    <property type="entry name" value="BIOPOLYMER TRANSPORT PROTEIN EXBD-RELATED"/>
    <property type="match status" value="1"/>
</dbReference>
<organism evidence="9 11">
    <name type="scientific">Neptunomonas phycophila</name>
    <dbReference type="NCBI Taxonomy" id="1572645"/>
    <lineage>
        <taxon>Bacteria</taxon>
        <taxon>Pseudomonadati</taxon>
        <taxon>Pseudomonadota</taxon>
        <taxon>Gammaproteobacteria</taxon>
        <taxon>Oceanospirillales</taxon>
        <taxon>Oceanospirillaceae</taxon>
        <taxon>Neptunomonas</taxon>
    </lineage>
</organism>
<comment type="caution">
    <text evidence="9">The sequence shown here is derived from an EMBL/GenBank/DDBJ whole genome shotgun (WGS) entry which is preliminary data.</text>
</comment>
<dbReference type="EMBL" id="JAUYVO010000004">
    <property type="protein sequence ID" value="MDP2522261.1"/>
    <property type="molecule type" value="Genomic_DNA"/>
</dbReference>
<keyword evidence="7" id="KW-0653">Protein transport</keyword>
<dbReference type="InterPro" id="IPR003400">
    <property type="entry name" value="ExbD"/>
</dbReference>
<dbReference type="GO" id="GO:0015031">
    <property type="term" value="P:protein transport"/>
    <property type="evidence" value="ECO:0007669"/>
    <property type="project" value="UniProtKB-KW"/>
</dbReference>
<evidence type="ECO:0000256" key="8">
    <source>
        <dbReference type="SAM" id="Phobius"/>
    </source>
</evidence>
<name>A0AAW7XGP4_9GAMM</name>
<comment type="similarity">
    <text evidence="2 7">Belongs to the ExbD/TolR family.</text>
</comment>
<keyword evidence="5 8" id="KW-1133">Transmembrane helix</keyword>
<keyword evidence="6 8" id="KW-0472">Membrane</keyword>
<evidence type="ECO:0000256" key="4">
    <source>
        <dbReference type="ARBA" id="ARBA00022692"/>
    </source>
</evidence>
<dbReference type="PANTHER" id="PTHR30558">
    <property type="entry name" value="EXBD MEMBRANE COMPONENT OF PMF-DRIVEN MACROMOLECULE IMPORT SYSTEM"/>
    <property type="match status" value="1"/>
</dbReference>
<evidence type="ECO:0000313" key="11">
    <source>
        <dbReference type="Proteomes" id="UP001169862"/>
    </source>
</evidence>